<reference evidence="2 3" key="1">
    <citation type="submission" date="2017-11" db="EMBL/GenBank/DDBJ databases">
        <title>Complete genome sequence of Spiroplasma clarkii CN-5 (DSM 19994).</title>
        <authorList>
            <person name="Tsai Y.-M."/>
            <person name="Chang A."/>
            <person name="Lo W.-S."/>
            <person name="Kuo C.-H."/>
        </authorList>
    </citation>
    <scope>NUCLEOTIDE SEQUENCE [LARGE SCALE GENOMIC DNA]</scope>
    <source>
        <strain evidence="2 3">CN-5</strain>
    </source>
</reference>
<keyword evidence="1" id="KW-0472">Membrane</keyword>
<evidence type="ECO:0008006" key="4">
    <source>
        <dbReference type="Google" id="ProtNLM"/>
    </source>
</evidence>
<evidence type="ECO:0000313" key="3">
    <source>
        <dbReference type="Proteomes" id="UP000231179"/>
    </source>
</evidence>
<keyword evidence="1" id="KW-0812">Transmembrane</keyword>
<dbReference type="Proteomes" id="UP000231179">
    <property type="component" value="Chromosome"/>
</dbReference>
<feature type="transmembrane region" description="Helical" evidence="1">
    <location>
        <begin position="56"/>
        <end position="76"/>
    </location>
</feature>
<dbReference type="RefSeq" id="WP_100254556.1">
    <property type="nucleotide sequence ID" value="NZ_CP024870.1"/>
</dbReference>
<dbReference type="EMBL" id="CP024870">
    <property type="protein sequence ID" value="ATX71012.1"/>
    <property type="molecule type" value="Genomic_DNA"/>
</dbReference>
<feature type="transmembrane region" description="Helical" evidence="1">
    <location>
        <begin position="121"/>
        <end position="141"/>
    </location>
</feature>
<keyword evidence="1" id="KW-1133">Transmembrane helix</keyword>
<sequence length="190" mass="21431">MNSKINPKSYVFVKYTFTFSMLLWYLIGFVSLAVAIKQQNGVFDEWINLNHLKLNLVFLGLALVAGVVYLMLRIYLHKKSSYTLKPKEKQKIIINICLYLLVMGLAIVLICGSLMSVVVFYGLAIALCIILILLGIVISMLDTLSIAGEQVLVVQAWNEKDPADLETPNGVEENQVKLEKKDKTNPFMEE</sequence>
<proteinExistence type="predicted"/>
<evidence type="ECO:0000313" key="2">
    <source>
        <dbReference type="EMBL" id="ATX71012.1"/>
    </source>
</evidence>
<name>A0A2K8KIF8_9MOLU</name>
<organism evidence="2 3">
    <name type="scientific">Spiroplasma clarkii</name>
    <dbReference type="NCBI Taxonomy" id="2139"/>
    <lineage>
        <taxon>Bacteria</taxon>
        <taxon>Bacillati</taxon>
        <taxon>Mycoplasmatota</taxon>
        <taxon>Mollicutes</taxon>
        <taxon>Entomoplasmatales</taxon>
        <taxon>Spiroplasmataceae</taxon>
        <taxon>Spiroplasma</taxon>
    </lineage>
</organism>
<dbReference type="AlphaFoldDB" id="A0A2K8KIF8"/>
<protein>
    <recommendedName>
        <fullName evidence="4">Transmembrane protein</fullName>
    </recommendedName>
</protein>
<evidence type="ECO:0000256" key="1">
    <source>
        <dbReference type="SAM" id="Phobius"/>
    </source>
</evidence>
<gene>
    <name evidence="2" type="ORF">SCLAR_v1c06950</name>
</gene>
<feature type="transmembrane region" description="Helical" evidence="1">
    <location>
        <begin position="12"/>
        <end position="36"/>
    </location>
</feature>
<accession>A0A2K8KIF8</accession>
<feature type="transmembrane region" description="Helical" evidence="1">
    <location>
        <begin position="96"/>
        <end position="115"/>
    </location>
</feature>
<keyword evidence="3" id="KW-1185">Reference proteome</keyword>